<dbReference type="Proteomes" id="UP000070412">
    <property type="component" value="Unassembled WGS sequence"/>
</dbReference>
<evidence type="ECO:0000313" key="6">
    <source>
        <dbReference type="EMBL" id="KPM07076.1"/>
    </source>
</evidence>
<evidence type="ECO:0000256" key="4">
    <source>
        <dbReference type="SAM" id="MobiDB-lite"/>
    </source>
</evidence>
<name>A0A132A7X2_SARSC</name>
<keyword evidence="8" id="KW-1185">Reference proteome</keyword>
<dbReference type="GO" id="GO:0005681">
    <property type="term" value="C:spliceosomal complex"/>
    <property type="evidence" value="ECO:0007669"/>
    <property type="project" value="TreeGrafter"/>
</dbReference>
<evidence type="ECO:0000313" key="5">
    <source>
        <dbReference type="EMBL" id="KAF7495168.1"/>
    </source>
</evidence>
<feature type="compositionally biased region" description="Low complexity" evidence="4">
    <location>
        <begin position="146"/>
        <end position="158"/>
    </location>
</feature>
<feature type="compositionally biased region" description="Acidic residues" evidence="4">
    <location>
        <begin position="36"/>
        <end position="48"/>
    </location>
</feature>
<comment type="subcellular location">
    <subcellularLocation>
        <location evidence="1">Nucleus</location>
    </subcellularLocation>
</comment>
<protein>
    <submittedName>
        <fullName evidence="6">C9orf78-like protein</fullName>
    </submittedName>
</protein>
<reference evidence="8" key="2">
    <citation type="journal article" date="2020" name="PLoS Negl. Trop. Dis.">
        <title>High-quality nuclear genome for Sarcoptes scabiei-A critical resource for a neglected parasite.</title>
        <authorList>
            <person name="Korhonen P.K."/>
            <person name="Gasser R.B."/>
            <person name="Ma G."/>
            <person name="Wang T."/>
            <person name="Stroehlein A.J."/>
            <person name="Young N.D."/>
            <person name="Ang C.S."/>
            <person name="Fernando D.D."/>
            <person name="Lu H.C."/>
            <person name="Taylor S."/>
            <person name="Reynolds S.L."/>
            <person name="Mofiz E."/>
            <person name="Najaraj S.H."/>
            <person name="Gowda H."/>
            <person name="Madugundu A."/>
            <person name="Renuse S."/>
            <person name="Holt D."/>
            <person name="Pandey A."/>
            <person name="Papenfuss A.T."/>
            <person name="Fischer K."/>
        </authorList>
    </citation>
    <scope>NUCLEOTIDE SEQUENCE [LARGE SCALE GENOMIC DNA]</scope>
</reference>
<dbReference type="Proteomes" id="UP000616769">
    <property type="component" value="Unassembled WGS sequence"/>
</dbReference>
<evidence type="ECO:0000313" key="8">
    <source>
        <dbReference type="Proteomes" id="UP000070412"/>
    </source>
</evidence>
<dbReference type="AlphaFoldDB" id="A0A132A7X2"/>
<dbReference type="PANTHER" id="PTHR13486">
    <property type="entry name" value="TELOMERE LENGTH AND SILENCING PROTEIN 1 TLS1 FAMILY MEMBER"/>
    <property type="match status" value="1"/>
</dbReference>
<dbReference type="EMBL" id="JXLN01011300">
    <property type="protein sequence ID" value="KPM07076.1"/>
    <property type="molecule type" value="Genomic_DNA"/>
</dbReference>
<evidence type="ECO:0000313" key="7">
    <source>
        <dbReference type="EnsemblMetazoa" id="KAF7495168.1"/>
    </source>
</evidence>
<evidence type="ECO:0000313" key="9">
    <source>
        <dbReference type="Proteomes" id="UP000616769"/>
    </source>
</evidence>
<dbReference type="OrthoDB" id="5627at2759"/>
<dbReference type="InterPro" id="IPR010756">
    <property type="entry name" value="Tls1-like"/>
</dbReference>
<dbReference type="VEuPathDB" id="VectorBase:SSCA009981"/>
<dbReference type="GO" id="GO:0000398">
    <property type="term" value="P:mRNA splicing, via spliceosome"/>
    <property type="evidence" value="ECO:0007669"/>
    <property type="project" value="TreeGrafter"/>
</dbReference>
<organism evidence="6 9">
    <name type="scientific">Sarcoptes scabiei</name>
    <name type="common">Itch mite</name>
    <name type="synonym">Acarus scabiei</name>
    <dbReference type="NCBI Taxonomy" id="52283"/>
    <lineage>
        <taxon>Eukaryota</taxon>
        <taxon>Metazoa</taxon>
        <taxon>Ecdysozoa</taxon>
        <taxon>Arthropoda</taxon>
        <taxon>Chelicerata</taxon>
        <taxon>Arachnida</taxon>
        <taxon>Acari</taxon>
        <taxon>Acariformes</taxon>
        <taxon>Sarcoptiformes</taxon>
        <taxon>Astigmata</taxon>
        <taxon>Psoroptidia</taxon>
        <taxon>Sarcoptoidea</taxon>
        <taxon>Sarcoptidae</taxon>
        <taxon>Sarcoptinae</taxon>
        <taxon>Sarcoptes</taxon>
    </lineage>
</organism>
<dbReference type="PANTHER" id="PTHR13486:SF2">
    <property type="entry name" value="SPLICING FACTOR C9ORF78"/>
    <property type="match status" value="1"/>
</dbReference>
<evidence type="ECO:0000256" key="2">
    <source>
        <dbReference type="ARBA" id="ARBA00007643"/>
    </source>
</evidence>
<evidence type="ECO:0000256" key="1">
    <source>
        <dbReference type="ARBA" id="ARBA00004123"/>
    </source>
</evidence>
<dbReference type="Pfam" id="PF07052">
    <property type="entry name" value="Hep_59"/>
    <property type="match status" value="1"/>
</dbReference>
<keyword evidence="3" id="KW-0539">Nucleus</keyword>
<feature type="compositionally biased region" description="Basic and acidic residues" evidence="4">
    <location>
        <begin position="135"/>
        <end position="145"/>
    </location>
</feature>
<feature type="compositionally biased region" description="Basic and acidic residues" evidence="4">
    <location>
        <begin position="320"/>
        <end position="352"/>
    </location>
</feature>
<dbReference type="EMBL" id="WVUK01000050">
    <property type="protein sequence ID" value="KAF7495168.1"/>
    <property type="molecule type" value="Genomic_DNA"/>
</dbReference>
<gene>
    <name evidence="6" type="ORF">QR98_0055580</name>
    <name evidence="5" type="ORF">SSS_7377</name>
</gene>
<reference evidence="6 9" key="1">
    <citation type="journal article" date="2015" name="Parasit. Vectors">
        <title>Draft genome of the scabies mite.</title>
        <authorList>
            <person name="Rider S.D.Jr."/>
            <person name="Morgan M.S."/>
            <person name="Arlian L.G."/>
        </authorList>
    </citation>
    <scope>NUCLEOTIDE SEQUENCE [LARGE SCALE GENOMIC DNA]</scope>
    <source>
        <strain evidence="6">Arlian Lab</strain>
    </source>
</reference>
<accession>A0A132A7X2</accession>
<feature type="region of interest" description="Disordered" evidence="4">
    <location>
        <begin position="135"/>
        <end position="158"/>
    </location>
</feature>
<feature type="region of interest" description="Disordered" evidence="4">
    <location>
        <begin position="320"/>
        <end position="358"/>
    </location>
</feature>
<feature type="region of interest" description="Disordered" evidence="4">
    <location>
        <begin position="28"/>
        <end position="51"/>
    </location>
</feature>
<dbReference type="EnsemblMetazoa" id="SSS_7377s_mrna">
    <property type="protein sequence ID" value="KAF7495168.1"/>
    <property type="gene ID" value="SSS_7377"/>
</dbReference>
<reference evidence="5" key="3">
    <citation type="submission" date="2020-01" db="EMBL/GenBank/DDBJ databases">
        <authorList>
            <person name="Korhonen P.K.K."/>
            <person name="Guangxu M.G."/>
            <person name="Wang T.W."/>
            <person name="Stroehlein A.J.S."/>
            <person name="Young N.D."/>
            <person name="Ang C.-S.A."/>
            <person name="Fernando D.W.F."/>
            <person name="Lu H.L."/>
            <person name="Taylor S.T."/>
            <person name="Ehtesham M.E.M."/>
            <person name="Najaraj S.H.N."/>
            <person name="Harsha G.H.G."/>
            <person name="Madugundu A.M."/>
            <person name="Renuse S.R."/>
            <person name="Holt D.H."/>
            <person name="Pandey A.P."/>
            <person name="Papenfuss A.P."/>
            <person name="Gasser R.B.G."/>
            <person name="Fischer K.F."/>
        </authorList>
    </citation>
    <scope>NUCLEOTIDE SEQUENCE</scope>
    <source>
        <strain evidence="5">SSS_KF_BRIS2020</strain>
    </source>
</reference>
<proteinExistence type="inferred from homology"/>
<comment type="similarity">
    <text evidence="2">Belongs to the TLS1 family.</text>
</comment>
<sequence>MDNSTEDGKETKIIFKKPKNLNNLKTKIKTSTFQDDQNENDDDNDDGSIDWSTLNDLKEWRKAKKRQHDGINVNDLMKVSKKDNQSGGGSKKTFGLTDAETLASELDLGNTFSIETNRRDEDSELMKYVEEELAKRRKSNAKECSESSVKSSTSSQQDSYKDLLMKTLPENLFKLISETKNKSEEMLPSHMLSGIPEVDLGIEERIKNIEKTETARNKLIEKRMQQDIQKREDDNLLPKNLSLAPKNIASCFNNRNNLLSYQSANIRFQTNNISSENENLMSHFIQNEEKRINSNRSHQNENRQQPIQYEIEPVVVIGDEPQKVRLPKPIDKDNRLPGKDKPSDNYLFEKFKKNLKKR</sequence>
<reference evidence="7" key="4">
    <citation type="submission" date="2022-06" db="UniProtKB">
        <authorList>
            <consortium name="EnsemblMetazoa"/>
        </authorList>
    </citation>
    <scope>IDENTIFICATION</scope>
</reference>
<evidence type="ECO:0000256" key="3">
    <source>
        <dbReference type="ARBA" id="ARBA00023242"/>
    </source>
</evidence>